<evidence type="ECO:0000313" key="2">
    <source>
        <dbReference type="Proteomes" id="UP000317494"/>
    </source>
</evidence>
<name>A0A507C7X6_9FUNG</name>
<organism evidence="1 2">
    <name type="scientific">Synchytrium endobioticum</name>
    <dbReference type="NCBI Taxonomy" id="286115"/>
    <lineage>
        <taxon>Eukaryota</taxon>
        <taxon>Fungi</taxon>
        <taxon>Fungi incertae sedis</taxon>
        <taxon>Chytridiomycota</taxon>
        <taxon>Chytridiomycota incertae sedis</taxon>
        <taxon>Chytridiomycetes</taxon>
        <taxon>Synchytriales</taxon>
        <taxon>Synchytriaceae</taxon>
        <taxon>Synchytrium</taxon>
    </lineage>
</organism>
<proteinExistence type="predicted"/>
<protein>
    <submittedName>
        <fullName evidence="1">Uncharacterized protein</fullName>
    </submittedName>
</protein>
<dbReference type="AlphaFoldDB" id="A0A507C7X6"/>
<keyword evidence="2" id="KW-1185">Reference proteome</keyword>
<reference evidence="1 2" key="1">
    <citation type="journal article" date="2019" name="Sci. Rep.">
        <title>Comparative genomics of chytrid fungi reveal insights into the obligate biotrophic and pathogenic lifestyle of Synchytrium endobioticum.</title>
        <authorList>
            <person name="van de Vossenberg B.T.L.H."/>
            <person name="Warris S."/>
            <person name="Nguyen H.D.T."/>
            <person name="van Gent-Pelzer M.P.E."/>
            <person name="Joly D.L."/>
            <person name="van de Geest H.C."/>
            <person name="Bonants P.J.M."/>
            <person name="Smith D.S."/>
            <person name="Levesque C.A."/>
            <person name="van der Lee T.A.J."/>
        </authorList>
    </citation>
    <scope>NUCLEOTIDE SEQUENCE [LARGE SCALE GENOMIC DNA]</scope>
    <source>
        <strain evidence="1 2">MB42</strain>
    </source>
</reference>
<gene>
    <name evidence="1" type="ORF">SeMB42_g07360</name>
</gene>
<dbReference type="Proteomes" id="UP000317494">
    <property type="component" value="Unassembled WGS sequence"/>
</dbReference>
<sequence length="738" mass="85492">MATEHLEEPTNDMSLNRLELGFTRQQSPIAIPITVLDRDSTWLVESPAKEKHLLWSPLCARKMVALTSMSMHSILIILLLLHQAVADPVDDTDEHLKNLSEVLMRARWDDYEENPLPGALVVRLSTKWNDPMRQELSGEWTDIINLVIEDICHEGIQLTTEHLEEPTNDMSLNRLELGYEAAHFVICLLSNTYTHTYKTTFDRLRWLSDQYEKSLKEKLFEALTGTPGAPCMPDNRCYIKHFENYIPIAGERERAADKLMELKRSGELVVSSIFRASHLLNGIHSWEEYLSYVVIPRDENPDTDRIHYASNYLELAAQKLNIIVKQVSRFLKKTETSAPPGSWEGSEICRFRVRLGPMEEVRKKYRDEAEKYEAHLKAWTESYLSRLKHEQREIARVGTSKVANLKLSLIPYGCTLKSVVIVLLQLPYPVILSPEYLELAACVVRGYPKYLRLLSLARDNPEELEDKDISLERLERAKIQINNQNDYGRGVLALYKQAKDAGVEGQKYHILFWRLELVILAVSPFVEMPRFSKYGSLIDDRGIRERLLRLQHRRNEYLPYVWKELTDGNIEIYHQKIQSKIQELKNALEPMAIEDLQSILNVDSEDAVSGRYGLSTEVITMFQQMPPDNVRPEYLELAAVYHSYYSQLLECAQKVGYDEFWQRWGDQNALWSEYYSAAVRARDRDLQEDLEAYFENWGLPEDTAGDDGNNQVSMEAAPVDPLEHSGCRYYMEFGWDQL</sequence>
<evidence type="ECO:0000313" key="1">
    <source>
        <dbReference type="EMBL" id="TPX34134.1"/>
    </source>
</evidence>
<accession>A0A507C7X6</accession>
<dbReference type="VEuPathDB" id="FungiDB:SeMB42_g07360"/>
<comment type="caution">
    <text evidence="1">The sequence shown here is derived from an EMBL/GenBank/DDBJ whole genome shotgun (WGS) entry which is preliminary data.</text>
</comment>
<dbReference type="EMBL" id="QEAN01000508">
    <property type="protein sequence ID" value="TPX34134.1"/>
    <property type="molecule type" value="Genomic_DNA"/>
</dbReference>